<dbReference type="OrthoDB" id="430364at2759"/>
<evidence type="ECO:0000256" key="3">
    <source>
        <dbReference type="PROSITE-ProRule" id="PRU00023"/>
    </source>
</evidence>
<feature type="repeat" description="ANK" evidence="3">
    <location>
        <begin position="268"/>
        <end position="300"/>
    </location>
</feature>
<protein>
    <submittedName>
        <fullName evidence="4">ANKRD50 protein</fullName>
    </submittedName>
</protein>
<dbReference type="SUPFAM" id="SSF48403">
    <property type="entry name" value="Ankyrin repeat"/>
    <property type="match status" value="1"/>
</dbReference>
<accession>A0A812RG40</accession>
<feature type="repeat" description="ANK" evidence="3">
    <location>
        <begin position="135"/>
        <end position="167"/>
    </location>
</feature>
<dbReference type="InterPro" id="IPR050776">
    <property type="entry name" value="Ank_Repeat/CDKN_Inhibitor"/>
</dbReference>
<evidence type="ECO:0000313" key="4">
    <source>
        <dbReference type="EMBL" id="CAE7437668.1"/>
    </source>
</evidence>
<keyword evidence="1" id="KW-0677">Repeat</keyword>
<keyword evidence="5" id="KW-1185">Reference proteome</keyword>
<dbReference type="Pfam" id="PF13606">
    <property type="entry name" value="Ank_3"/>
    <property type="match status" value="1"/>
</dbReference>
<dbReference type="Pfam" id="PF12796">
    <property type="entry name" value="Ank_2"/>
    <property type="match status" value="2"/>
</dbReference>
<sequence>MICVGGFVLNQPVIEGVRSIQAWWLGNKSAAPSFLGWEDPCGMIEKSRLGERAPSDVFLCVQNAGDVMYFGTGMDHSTCTLSNFSLAVGAQGHTETWPELTRAANRGDLSRVKRVLQMSSKGELPALLSTTAGSYGHAALHRAALHGFEDVVATLLEKGADNNLRDFEGLTPSFLAAFSGHGEVLQTLAMHGVQLSQERDNKGATPLQWAATQGHYAVVDLLLKKHEMLHIKDFHGGGPVSAAATMGHVEVLERLVKERADLEESDERGMQPLHWAALHGHGLVAKRLLHLRARSDALNSEGQSPTSLALSHSRQEVAEVIRTAHKRKRSKTMKGQEL</sequence>
<dbReference type="Gene3D" id="1.25.40.20">
    <property type="entry name" value="Ankyrin repeat-containing domain"/>
    <property type="match status" value="2"/>
</dbReference>
<evidence type="ECO:0000313" key="5">
    <source>
        <dbReference type="Proteomes" id="UP000604046"/>
    </source>
</evidence>
<dbReference type="PROSITE" id="PS50297">
    <property type="entry name" value="ANK_REP_REGION"/>
    <property type="match status" value="2"/>
</dbReference>
<name>A0A812RG40_9DINO</name>
<organism evidence="4 5">
    <name type="scientific">Symbiodinium natans</name>
    <dbReference type="NCBI Taxonomy" id="878477"/>
    <lineage>
        <taxon>Eukaryota</taxon>
        <taxon>Sar</taxon>
        <taxon>Alveolata</taxon>
        <taxon>Dinophyceae</taxon>
        <taxon>Suessiales</taxon>
        <taxon>Symbiodiniaceae</taxon>
        <taxon>Symbiodinium</taxon>
    </lineage>
</organism>
<dbReference type="PROSITE" id="PS50088">
    <property type="entry name" value="ANK_REPEAT"/>
    <property type="match status" value="4"/>
</dbReference>
<dbReference type="SMART" id="SM00248">
    <property type="entry name" value="ANK"/>
    <property type="match status" value="5"/>
</dbReference>
<keyword evidence="2 3" id="KW-0040">ANK repeat</keyword>
<dbReference type="AlphaFoldDB" id="A0A812RG40"/>
<evidence type="ECO:0000256" key="1">
    <source>
        <dbReference type="ARBA" id="ARBA00022737"/>
    </source>
</evidence>
<dbReference type="EMBL" id="CAJNDS010002335">
    <property type="protein sequence ID" value="CAE7437668.1"/>
    <property type="molecule type" value="Genomic_DNA"/>
</dbReference>
<dbReference type="InterPro" id="IPR036770">
    <property type="entry name" value="Ankyrin_rpt-contain_sf"/>
</dbReference>
<feature type="repeat" description="ANK" evidence="3">
    <location>
        <begin position="202"/>
        <end position="234"/>
    </location>
</feature>
<feature type="repeat" description="ANK" evidence="3">
    <location>
        <begin position="235"/>
        <end position="267"/>
    </location>
</feature>
<reference evidence="4" key="1">
    <citation type="submission" date="2021-02" db="EMBL/GenBank/DDBJ databases">
        <authorList>
            <person name="Dougan E. K."/>
            <person name="Rhodes N."/>
            <person name="Thang M."/>
            <person name="Chan C."/>
        </authorList>
    </citation>
    <scope>NUCLEOTIDE SEQUENCE</scope>
</reference>
<evidence type="ECO:0000256" key="2">
    <source>
        <dbReference type="ARBA" id="ARBA00023043"/>
    </source>
</evidence>
<comment type="caution">
    <text evidence="4">The sequence shown here is derived from an EMBL/GenBank/DDBJ whole genome shotgun (WGS) entry which is preliminary data.</text>
</comment>
<dbReference type="InterPro" id="IPR002110">
    <property type="entry name" value="Ankyrin_rpt"/>
</dbReference>
<proteinExistence type="predicted"/>
<gene>
    <name evidence="4" type="primary">ANKRD50</name>
    <name evidence="4" type="ORF">SNAT2548_LOCUS23784</name>
</gene>
<dbReference type="PANTHER" id="PTHR24201">
    <property type="entry name" value="ANK_REP_REGION DOMAIN-CONTAINING PROTEIN"/>
    <property type="match status" value="1"/>
</dbReference>
<dbReference type="Proteomes" id="UP000604046">
    <property type="component" value="Unassembled WGS sequence"/>
</dbReference>